<feature type="region of interest" description="Disordered" evidence="3">
    <location>
        <begin position="513"/>
        <end position="538"/>
    </location>
</feature>
<feature type="coiled-coil region" evidence="2">
    <location>
        <begin position="1432"/>
        <end position="1522"/>
    </location>
</feature>
<feature type="compositionally biased region" description="Acidic residues" evidence="3">
    <location>
        <begin position="402"/>
        <end position="421"/>
    </location>
</feature>
<evidence type="ECO:0000256" key="1">
    <source>
        <dbReference type="ARBA" id="ARBA00023054"/>
    </source>
</evidence>
<feature type="region of interest" description="Disordered" evidence="3">
    <location>
        <begin position="113"/>
        <end position="135"/>
    </location>
</feature>
<dbReference type="PANTHER" id="PTHR32083">
    <property type="entry name" value="CILIA AND FLAGELLA-ASSOCIATED PROTEIN 58-RELATED"/>
    <property type="match status" value="1"/>
</dbReference>
<name>A0A8H7KL82_AGABI</name>
<proteinExistence type="predicted"/>
<feature type="region of interest" description="Disordered" evidence="3">
    <location>
        <begin position="1753"/>
        <end position="1893"/>
    </location>
</feature>
<dbReference type="SUPFAM" id="SSF57997">
    <property type="entry name" value="Tropomyosin"/>
    <property type="match status" value="1"/>
</dbReference>
<reference evidence="4 5" key="1">
    <citation type="journal article" name="Sci. Rep.">
        <title>Telomere-to-telomere assembled and centromere annotated genomes of the two main subspecies of the button mushroom Agaricus bisporus reveal especially polymorphic chromosome ends.</title>
        <authorList>
            <person name="Sonnenberg A.S.M."/>
            <person name="Sedaghat-Telgerd N."/>
            <person name="Lavrijssen B."/>
            <person name="Ohm R.A."/>
            <person name="Hendrickx P.M."/>
            <person name="Scholtmeijer K."/>
            <person name="Baars J.J.P."/>
            <person name="van Peer A."/>
        </authorList>
    </citation>
    <scope>NUCLEOTIDE SEQUENCE [LARGE SCALE GENOMIC DNA]</scope>
    <source>
        <strain evidence="4 5">H119_p4</strain>
    </source>
</reference>
<feature type="compositionally biased region" description="Low complexity" evidence="3">
    <location>
        <begin position="726"/>
        <end position="736"/>
    </location>
</feature>
<evidence type="ECO:0000313" key="5">
    <source>
        <dbReference type="Proteomes" id="UP000629468"/>
    </source>
</evidence>
<evidence type="ECO:0000256" key="3">
    <source>
        <dbReference type="SAM" id="MobiDB-lite"/>
    </source>
</evidence>
<comment type="caution">
    <text evidence="4">The sequence shown here is derived from an EMBL/GenBank/DDBJ whole genome shotgun (WGS) entry which is preliminary data.</text>
</comment>
<protein>
    <submittedName>
        <fullName evidence="4">Uncharacterized protein</fullName>
    </submittedName>
</protein>
<feature type="region of interest" description="Disordered" evidence="3">
    <location>
        <begin position="872"/>
        <end position="900"/>
    </location>
</feature>
<evidence type="ECO:0000256" key="2">
    <source>
        <dbReference type="SAM" id="Coils"/>
    </source>
</evidence>
<feature type="region of interest" description="Disordered" evidence="3">
    <location>
        <begin position="840"/>
        <end position="860"/>
    </location>
</feature>
<feature type="compositionally biased region" description="Polar residues" evidence="3">
    <location>
        <begin position="1788"/>
        <end position="1816"/>
    </location>
</feature>
<gene>
    <name evidence="4" type="ORF">Agabi119p4_945</name>
</gene>
<feature type="coiled-coil region" evidence="2">
    <location>
        <begin position="1565"/>
        <end position="1707"/>
    </location>
</feature>
<keyword evidence="1 2" id="KW-0175">Coiled coil</keyword>
<feature type="compositionally biased region" description="Polar residues" evidence="3">
    <location>
        <begin position="609"/>
        <end position="623"/>
    </location>
</feature>
<feature type="region of interest" description="Disordered" evidence="3">
    <location>
        <begin position="159"/>
        <end position="188"/>
    </location>
</feature>
<feature type="region of interest" description="Disordered" evidence="3">
    <location>
        <begin position="45"/>
        <end position="79"/>
    </location>
</feature>
<feature type="compositionally biased region" description="Basic and acidic residues" evidence="3">
    <location>
        <begin position="743"/>
        <end position="758"/>
    </location>
</feature>
<dbReference type="Proteomes" id="UP000629468">
    <property type="component" value="Unassembled WGS sequence"/>
</dbReference>
<feature type="compositionally biased region" description="Polar residues" evidence="3">
    <location>
        <begin position="441"/>
        <end position="450"/>
    </location>
</feature>
<feature type="region of interest" description="Disordered" evidence="3">
    <location>
        <begin position="935"/>
        <end position="996"/>
    </location>
</feature>
<feature type="compositionally biased region" description="Basic and acidic residues" evidence="3">
    <location>
        <begin position="802"/>
        <end position="813"/>
    </location>
</feature>
<feature type="region of interest" description="Disordered" evidence="3">
    <location>
        <begin position="601"/>
        <end position="658"/>
    </location>
</feature>
<dbReference type="EMBL" id="JABXXO010000001">
    <property type="protein sequence ID" value="KAF7784780.1"/>
    <property type="molecule type" value="Genomic_DNA"/>
</dbReference>
<evidence type="ECO:0000313" key="4">
    <source>
        <dbReference type="EMBL" id="KAF7784780.1"/>
    </source>
</evidence>
<feature type="compositionally biased region" description="Pro residues" evidence="3">
    <location>
        <begin position="716"/>
        <end position="725"/>
    </location>
</feature>
<accession>A0A8H7KL82</accession>
<feature type="region of interest" description="Disordered" evidence="3">
    <location>
        <begin position="371"/>
        <end position="460"/>
    </location>
</feature>
<organism evidence="4 5">
    <name type="scientific">Agaricus bisporus var. burnettii</name>
    <dbReference type="NCBI Taxonomy" id="192524"/>
    <lineage>
        <taxon>Eukaryota</taxon>
        <taxon>Fungi</taxon>
        <taxon>Dikarya</taxon>
        <taxon>Basidiomycota</taxon>
        <taxon>Agaricomycotina</taxon>
        <taxon>Agaricomycetes</taxon>
        <taxon>Agaricomycetidae</taxon>
        <taxon>Agaricales</taxon>
        <taxon>Agaricineae</taxon>
        <taxon>Agaricaceae</taxon>
        <taxon>Agaricus</taxon>
    </lineage>
</organism>
<feature type="region of interest" description="Disordered" evidence="3">
    <location>
        <begin position="714"/>
        <end position="817"/>
    </location>
</feature>
<sequence length="1893" mass="209061">MARPRDQLPRLNIAPSLNAQQPVGMYSPALPTALQQSFHPPFPIQPYYGVNTSPQPSHRPTHHPGSASLAHFPGPGMHPPNGFAMNPAAGHMPRHSLMLAPGQLPHFPHRRRQPSIGGPPKAVLGGPARKLSPIPPGISVTPAVAPKSKKAPINLPKETILADGDSTPTRPSWARTPLPTRPGEGEPDVEPVQIVTREVYPPEAWLHMMPEVVDVFLPGRAAWDEMKQQAMEEKLKKLGVERGSGSNVPQILAPHARAASISSPADPNLLLFKLNQLQRSREGSAHNSLTASPQPLFALSSPSIMSTPGFSLPRHAHTMSLAHLPSHNHRSPFEEGASTNPFGHDAVLGNDHPQPTSPYLLETVPSVAMNPNFSTLAPPPPLSAIQPSENRPDFIRGFGLDIPEEEEPEEEEERRDSENDESVNPGIEIEIDEDVDKTHRSFSQHTSPFQSRRHSRHTSKLSAHLSLGSFGGSDLAPSILHKKSVNGSEDMHIENEESHIVTDDVDAVREWTGTDSSDDEVSIGEWSNPSDEERARRQRIERRLRRRAAKLNLDKPRRIPNFPRPPHISSGLGSIGGRADLVSNPSDENLILGPQASYMGVDPTFPSPARSSQALPHSRSGSAPYSAHDPAQAHSRTPSDYFVYPGTQHHHQQSSLSKRDLNPFAKPFVFGTALVGSPPVVALSDSSASHARLSSFGNRPLNVAAPEFKPGGFTFRPPPGVPQMPLPGLGSPVFPTSLPPPPPRDKDENSPRPHQGREKRQRRGSLDSEEGGDNSMLSFKFPRDADSPRANGMMRSASYSGSRDDHSHSRSNDLDAPTEPFTFAGFSAVARLPVVPSVPPEEDVGFGNGHRFTPQEESTLRNEVTVKGGKEGDEETYALPSSGKKRAPIPLDFKNTTSSRNTVPAGLFKALANEDRTRKTVRSRLDSRDLFDHFRRPSMDDNDVPQISHKSSHVRLGGSKDIRGSMSDVDVVGTSHHSHRRSSLPDNLDDLDSSSEESVAPMNLTGRMEMHRIEHVVGEILDAKFSELQREISRSASRNAQTLNPSTEAQIADVISLFRAQLQESATRSLEDTQMDARGEMDFQLIKDVVERGQKELMNLVRSELKDMVGVGASGGSVHMENGTHGLDVQSMVEAVGNRVISAVRESILDLVDRQEAINHTVPARERDALADKLVMVLTPILASLRTEPLDYEFLTSQLTQAVKPHITQLIDLASDKRETASIIVDSILPLLPPNQPVLDMDALTLQLITEVRRAIAPIDAFEIREQVADLVVERLDSRLAVRDKGFNVEIIGNKVNEVVAELVEPLRRVPGEFVERLEKVRDGFKEGQEVVGGDVKRVLEVVGELPGRFEGSLEGVLVKLEEALAATVGKDRDYPEIKTLVEALTQDVIEHNTEALVVNKDILEKVQILPETVNAATMGLQKALADLIHSRDLANQDIDELRKSNSEYQLQLAKARGAHGQVRVEKDMLNERLDKMEVERERMRVKVEDLERSEKSRNEEKRVLEARNVELEEALSKALVRLQTADVTSQANMERIGELERGNDGLESVKNAFEAKVLTLETQLQLASHERESATRALDSLQKQHDELQAQQSHWEDLRQASEKIDILTNLIGQADNEELLELRRYREQSRMLEADYNNLQKRFKELENKFGTSERSVGTTKQNLAQAQQKVVEWERRAKESEGLVEALQTKLDQAEQTHAQLDADHSLVKLQLEEREAEYRAIKDRETRSRDTITALENKIRTMQVELEKRATATKTVPEPARTPSYRTTTTTNGHSNGPIRPDSRSSMTFGDRSATPTRRMSSYVSTNVAGTTPPQPSVWDSMHAPRGPVKHPSLSTVHAPAGRYPSNIGRGTPKTAPPYRSNLTPVRQPSPALSVVSNAPTLGEDGWWE</sequence>